<sequence>MYLVVEVWKAKQAWLVLPRKERHAFLNDMGDQLAGLKEAGIELIGNGDVDLDFSQCVL</sequence>
<evidence type="ECO:0000313" key="1">
    <source>
        <dbReference type="EMBL" id="MBC2904700.1"/>
    </source>
</evidence>
<dbReference type="Proteomes" id="UP000584670">
    <property type="component" value="Unassembled WGS sequence"/>
</dbReference>
<organism evidence="1 2">
    <name type="scientific">Streptomyces cupreus</name>
    <dbReference type="NCBI Taxonomy" id="2759956"/>
    <lineage>
        <taxon>Bacteria</taxon>
        <taxon>Bacillati</taxon>
        <taxon>Actinomycetota</taxon>
        <taxon>Actinomycetes</taxon>
        <taxon>Kitasatosporales</taxon>
        <taxon>Streptomycetaceae</taxon>
        <taxon>Streptomyces</taxon>
    </lineage>
</organism>
<dbReference type="Pfam" id="PF20321">
    <property type="entry name" value="DUF6616"/>
    <property type="match status" value="1"/>
</dbReference>
<keyword evidence="2" id="KW-1185">Reference proteome</keyword>
<evidence type="ECO:0000313" key="2">
    <source>
        <dbReference type="Proteomes" id="UP000584670"/>
    </source>
</evidence>
<protein>
    <submittedName>
        <fullName evidence="1">Uncharacterized protein</fullName>
    </submittedName>
</protein>
<dbReference type="AlphaFoldDB" id="A0A7X1J6W2"/>
<name>A0A7X1J6W2_9ACTN</name>
<dbReference type="EMBL" id="JACMSF010000028">
    <property type="protein sequence ID" value="MBC2904700.1"/>
    <property type="molecule type" value="Genomic_DNA"/>
</dbReference>
<comment type="caution">
    <text evidence="1">The sequence shown here is derived from an EMBL/GenBank/DDBJ whole genome shotgun (WGS) entry which is preliminary data.</text>
</comment>
<dbReference type="InterPro" id="IPR046724">
    <property type="entry name" value="DUF6616"/>
</dbReference>
<gene>
    <name evidence="1" type="ORF">H4N64_24500</name>
</gene>
<proteinExistence type="predicted"/>
<accession>A0A7X1J6W2</accession>
<dbReference type="RefSeq" id="WP_186284565.1">
    <property type="nucleotide sequence ID" value="NZ_JACMSF010000028.1"/>
</dbReference>
<reference evidence="1 2" key="1">
    <citation type="submission" date="2020-08" db="EMBL/GenBank/DDBJ databases">
        <title>Streptomyces sp. PSKA01 genome sequencing and assembly.</title>
        <authorList>
            <person name="Mandal S."/>
            <person name="Maiti P.K."/>
            <person name="Das P."/>
        </authorList>
    </citation>
    <scope>NUCLEOTIDE SEQUENCE [LARGE SCALE GENOMIC DNA]</scope>
    <source>
        <strain evidence="1 2">PSKA01</strain>
    </source>
</reference>